<protein>
    <submittedName>
        <fullName evidence="2">Uncharacterized protein</fullName>
    </submittedName>
</protein>
<sequence length="152" mass="16340">MKMRLQSVWRGTGALALCLGLAQGAWGCASAGDPLERATQIAGRALQKSTTKASTPGSIPGAVRFVARYNPCRCQAPPFEIWSYGRWQRTELRAAEDETVEALHTYARSVEDTAEFTLLGWPSEGAPYPGFELEGFEAGVRASARGSSTSTP</sequence>
<dbReference type="EMBL" id="QHKO01000005">
    <property type="protein sequence ID" value="RAL21820.1"/>
    <property type="molecule type" value="Genomic_DNA"/>
</dbReference>
<dbReference type="OrthoDB" id="5515275at2"/>
<organism evidence="2 3">
    <name type="scientific">Lujinxingia litoralis</name>
    <dbReference type="NCBI Taxonomy" id="2211119"/>
    <lineage>
        <taxon>Bacteria</taxon>
        <taxon>Deltaproteobacteria</taxon>
        <taxon>Bradymonadales</taxon>
        <taxon>Lujinxingiaceae</taxon>
        <taxon>Lujinxingia</taxon>
    </lineage>
</organism>
<comment type="caution">
    <text evidence="2">The sequence shown here is derived from an EMBL/GenBank/DDBJ whole genome shotgun (WGS) entry which is preliminary data.</text>
</comment>
<feature type="chain" id="PRO_5016282194" evidence="1">
    <location>
        <begin position="32"/>
        <end position="152"/>
    </location>
</feature>
<proteinExistence type="predicted"/>
<evidence type="ECO:0000256" key="1">
    <source>
        <dbReference type="SAM" id="SignalP"/>
    </source>
</evidence>
<keyword evidence="3" id="KW-1185">Reference proteome</keyword>
<evidence type="ECO:0000313" key="2">
    <source>
        <dbReference type="EMBL" id="RAL21820.1"/>
    </source>
</evidence>
<dbReference type="RefSeq" id="WP_111730383.1">
    <property type="nucleotide sequence ID" value="NZ_QHKO01000005.1"/>
</dbReference>
<gene>
    <name evidence="2" type="ORF">DL240_13290</name>
</gene>
<keyword evidence="1" id="KW-0732">Signal</keyword>
<evidence type="ECO:0000313" key="3">
    <source>
        <dbReference type="Proteomes" id="UP000249169"/>
    </source>
</evidence>
<dbReference type="Proteomes" id="UP000249169">
    <property type="component" value="Unassembled WGS sequence"/>
</dbReference>
<feature type="signal peptide" evidence="1">
    <location>
        <begin position="1"/>
        <end position="31"/>
    </location>
</feature>
<accession>A0A328CA13</accession>
<name>A0A328CA13_9DELT</name>
<reference evidence="2 3" key="1">
    <citation type="submission" date="2018-05" db="EMBL/GenBank/DDBJ databases">
        <title>Lujinxingia marina gen. nov. sp. nov., a new facultative anaerobic member of the class Deltaproteobacteria, and proposal of Lujinxingaceae fam. nov.</title>
        <authorList>
            <person name="Li C.-M."/>
        </authorList>
    </citation>
    <scope>NUCLEOTIDE SEQUENCE [LARGE SCALE GENOMIC DNA]</scope>
    <source>
        <strain evidence="2 3">B210</strain>
    </source>
</reference>
<dbReference type="AlphaFoldDB" id="A0A328CA13"/>